<feature type="compositionally biased region" description="Polar residues" evidence="1">
    <location>
        <begin position="47"/>
        <end position="56"/>
    </location>
</feature>
<feature type="region of interest" description="Disordered" evidence="1">
    <location>
        <begin position="10"/>
        <end position="81"/>
    </location>
</feature>
<evidence type="ECO:0000259" key="2">
    <source>
        <dbReference type="PROSITE" id="PS51043"/>
    </source>
</evidence>
<dbReference type="GO" id="GO:0005737">
    <property type="term" value="C:cytoplasm"/>
    <property type="evidence" value="ECO:0007669"/>
    <property type="project" value="TreeGrafter"/>
</dbReference>
<organism evidence="3 4">
    <name type="scientific">Mortierella alpina</name>
    <name type="common">Oleaginous fungus</name>
    <name type="synonym">Mortierella renispora</name>
    <dbReference type="NCBI Taxonomy" id="64518"/>
    <lineage>
        <taxon>Eukaryota</taxon>
        <taxon>Fungi</taxon>
        <taxon>Fungi incertae sedis</taxon>
        <taxon>Mucoromycota</taxon>
        <taxon>Mortierellomycotina</taxon>
        <taxon>Mortierellomycetes</taxon>
        <taxon>Mortierellales</taxon>
        <taxon>Mortierellaceae</taxon>
        <taxon>Mortierella</taxon>
    </lineage>
</organism>
<feature type="domain" description="DDHD" evidence="2">
    <location>
        <begin position="288"/>
        <end position="743"/>
    </location>
</feature>
<feature type="compositionally biased region" description="Polar residues" evidence="1">
    <location>
        <begin position="431"/>
        <end position="440"/>
    </location>
</feature>
<feature type="compositionally biased region" description="Basic and acidic residues" evidence="1">
    <location>
        <begin position="462"/>
        <end position="479"/>
    </location>
</feature>
<dbReference type="EMBL" id="JAIFTL010000086">
    <property type="protein sequence ID" value="KAG9323842.1"/>
    <property type="molecule type" value="Genomic_DNA"/>
</dbReference>
<accession>A0A9P8CXX1</accession>
<dbReference type="InterPro" id="IPR004177">
    <property type="entry name" value="DDHD_dom"/>
</dbReference>
<feature type="region of interest" description="Disordered" evidence="1">
    <location>
        <begin position="413"/>
        <end position="483"/>
    </location>
</feature>
<reference evidence="3" key="1">
    <citation type="submission" date="2021-07" db="EMBL/GenBank/DDBJ databases">
        <title>Draft genome of Mortierella alpina, strain LL118, isolated from an aspen leaf litter sample.</title>
        <authorList>
            <person name="Yang S."/>
            <person name="Vinatzer B.A."/>
        </authorList>
    </citation>
    <scope>NUCLEOTIDE SEQUENCE</scope>
    <source>
        <strain evidence="3">LL118</strain>
    </source>
</reference>
<dbReference type="SMART" id="SM01127">
    <property type="entry name" value="DDHD"/>
    <property type="match status" value="1"/>
</dbReference>
<feature type="compositionally biased region" description="Basic and acidic residues" evidence="1">
    <location>
        <begin position="769"/>
        <end position="778"/>
    </location>
</feature>
<feature type="region of interest" description="Disordered" evidence="1">
    <location>
        <begin position="890"/>
        <end position="926"/>
    </location>
</feature>
<feature type="compositionally biased region" description="Low complexity" evidence="1">
    <location>
        <begin position="57"/>
        <end position="72"/>
    </location>
</feature>
<dbReference type="InterPro" id="IPR058055">
    <property type="entry name" value="PA-PLA1"/>
</dbReference>
<gene>
    <name evidence="3" type="ORF">KVV02_007852</name>
</gene>
<feature type="compositionally biased region" description="Low complexity" evidence="1">
    <location>
        <begin position="36"/>
        <end position="46"/>
    </location>
</feature>
<dbReference type="PROSITE" id="PS51043">
    <property type="entry name" value="DDHD"/>
    <property type="match status" value="1"/>
</dbReference>
<sequence>MHGSLSFLFTPSPLAPLSSESSIMSTSDDSAVHGDTTSATTATGTAPSVSPLNTAPSGSTSSSSSSSSSIHSETPAESTSADQYPHHVIFVVHGMGRQLEEFGNYERNVSYLVENTKTVLQSQFHELKTDVHIIPIEWHAKLHSMVDERMALASLRTVPKVRLVMNDYFADILYYFNNHFGTEIIRMIVEELNEAYETFLAKHPHFNGKISVYALSLGGVAMFDILTCLDDDDEDTNQTDTKGAETKDQDQDQDPSRSGAQDGQEPNMKRPRIRKQDQSKFRAVVPKLKFRPDYLFTVGSPVGAVMVMRNLDWETFHPPDDIIHHNLFHPFDPLGYRIEPLIDPVFAGIPAVTATSYSNSQLFPSISLPSLPSLLPMGTISSFWENRVPTLPRPSMPLFPNLIQMTQSLGAGRWLSGSSTGGNGLEEEDSGTSGNVAKQSGTEEDGLDSNPTDHPTSADEDISQHNDGQVRRRSVKNDGDTMIVDGDASVTEYMIAATTATYLDQGEGSNRPADSETYNDTTTGLHAQATSSRRPSLGPRTISSRIEAEEDDQRQYQQTIPEVTEDGKSTLQMEYYLGVEGGPTAEERARGLGAKSDVVQESMVRSLPSGSSCLPRSVKLPKDSSHPAENENVPKRADETVTEGESNQKQEGVRVTSESLSSLGAEAAAPTSATAPKAGKHSGSSRVVHVEGRPTKVPYRIDHVLQESTVDQYTNEYLLGMRSHFRYWGNRDVAYHILRTMLQPAPMSEDEAVLDLKLSMPAPVTTSKGAKEAAESKAKATARSRNGTSGGADQETKRQNRMSFTFSFFGGQSDSTTPAAASEEDLTREQQQRRQQEEVDEDLAMMDEEGELFGYRYSDLDMNHSANASSLSKASSATLFQNSPFATSAYASDLSSNSSNADDHGYRSTKRRISLQSAKSSGKTVTAATSSVAFEEGVVLVPDLARPAKLHHRSSRVEEKQ</sequence>
<comment type="caution">
    <text evidence="3">The sequence shown here is derived from an EMBL/GenBank/DDBJ whole genome shotgun (WGS) entry which is preliminary data.</text>
</comment>
<evidence type="ECO:0000313" key="3">
    <source>
        <dbReference type="EMBL" id="KAG9323842.1"/>
    </source>
</evidence>
<proteinExistence type="predicted"/>
<feature type="compositionally biased region" description="Polar residues" evidence="1">
    <location>
        <begin position="914"/>
        <end position="926"/>
    </location>
</feature>
<feature type="compositionally biased region" description="Polar residues" evidence="1">
    <location>
        <begin position="801"/>
        <end position="819"/>
    </location>
</feature>
<dbReference type="GO" id="GO:0004620">
    <property type="term" value="F:phospholipase activity"/>
    <property type="evidence" value="ECO:0007669"/>
    <property type="project" value="TreeGrafter"/>
</dbReference>
<feature type="region of interest" description="Disordered" evidence="1">
    <location>
        <begin position="234"/>
        <end position="279"/>
    </location>
</feature>
<feature type="compositionally biased region" description="Basic and acidic residues" evidence="1">
    <location>
        <begin position="620"/>
        <end position="639"/>
    </location>
</feature>
<feature type="compositionally biased region" description="Basic and acidic residues" evidence="1">
    <location>
        <begin position="825"/>
        <end position="837"/>
    </location>
</feature>
<dbReference type="Proteomes" id="UP000717515">
    <property type="component" value="Unassembled WGS sequence"/>
</dbReference>
<feature type="compositionally biased region" description="Low complexity" evidence="1">
    <location>
        <begin position="11"/>
        <end position="29"/>
    </location>
</feature>
<dbReference type="GO" id="GO:0046872">
    <property type="term" value="F:metal ion binding"/>
    <property type="evidence" value="ECO:0007669"/>
    <property type="project" value="InterPro"/>
</dbReference>
<dbReference type="AlphaFoldDB" id="A0A9P8CXX1"/>
<feature type="compositionally biased region" description="Low complexity" evidence="1">
    <location>
        <begin position="657"/>
        <end position="677"/>
    </location>
</feature>
<evidence type="ECO:0000256" key="1">
    <source>
        <dbReference type="SAM" id="MobiDB-lite"/>
    </source>
</evidence>
<dbReference type="Pfam" id="PF02862">
    <property type="entry name" value="DDHD"/>
    <property type="match status" value="2"/>
</dbReference>
<dbReference type="PANTHER" id="PTHR23509">
    <property type="entry name" value="PA-PL1 PHOSPHOLIPASE FAMILY"/>
    <property type="match status" value="1"/>
</dbReference>
<feature type="compositionally biased region" description="Low complexity" evidence="1">
    <location>
        <begin position="890"/>
        <end position="900"/>
    </location>
</feature>
<feature type="region of interest" description="Disordered" evidence="1">
    <location>
        <begin position="604"/>
        <end position="687"/>
    </location>
</feature>
<feature type="compositionally biased region" description="Polar residues" evidence="1">
    <location>
        <begin position="516"/>
        <end position="534"/>
    </location>
</feature>
<feature type="region of interest" description="Disordered" evidence="1">
    <location>
        <begin position="764"/>
        <end position="844"/>
    </location>
</feature>
<evidence type="ECO:0000313" key="4">
    <source>
        <dbReference type="Proteomes" id="UP000717515"/>
    </source>
</evidence>
<protein>
    <recommendedName>
        <fullName evidence="2">DDHD domain-containing protein</fullName>
    </recommendedName>
</protein>
<dbReference type="PANTHER" id="PTHR23509:SF10">
    <property type="entry name" value="LD21067P"/>
    <property type="match status" value="1"/>
</dbReference>
<feature type="region of interest" description="Disordered" evidence="1">
    <location>
        <begin position="504"/>
        <end position="556"/>
    </location>
</feature>
<name>A0A9P8CXX1_MORAP</name>